<dbReference type="InterPro" id="IPR036890">
    <property type="entry name" value="HATPase_C_sf"/>
</dbReference>
<reference evidence="1 2" key="1">
    <citation type="submission" date="2020-08" db="EMBL/GenBank/DDBJ databases">
        <title>Genomic Encyclopedia of Type Strains, Phase IV (KMG-IV): sequencing the most valuable type-strain genomes for metagenomic binning, comparative biology and taxonomic classification.</title>
        <authorList>
            <person name="Goeker M."/>
        </authorList>
    </citation>
    <scope>NUCLEOTIDE SEQUENCE [LARGE SCALE GENOMIC DNA]</scope>
    <source>
        <strain evidence="1 2">DSM 100039</strain>
    </source>
</reference>
<protein>
    <submittedName>
        <fullName evidence="1">Anti-anti-sigma regulatory factor</fullName>
    </submittedName>
</protein>
<proteinExistence type="predicted"/>
<name>A0A841PCP9_9HYPH</name>
<evidence type="ECO:0000313" key="1">
    <source>
        <dbReference type="EMBL" id="MBB6407669.1"/>
    </source>
</evidence>
<comment type="caution">
    <text evidence="1">The sequence shown here is derived from an EMBL/GenBank/DDBJ whole genome shotgun (WGS) entry which is preliminary data.</text>
</comment>
<evidence type="ECO:0000313" key="2">
    <source>
        <dbReference type="Proteomes" id="UP000556329"/>
    </source>
</evidence>
<accession>A0A841PCP9</accession>
<sequence length="294" mass="32474">MAEGPPPVLVTFSSYQLRTESRGFEALAALHEQIDTHSAKQIAIDCGKLHWFDAHLAAPLRTVLSHGQSRSNSFRLVGLKPEVHLALRKNRLLNQHADDSFHTSIPVTLFRLDEEITFAEYSRKHLARNEMPTMSAPLKSKFFEAIDELFANCALHSQSPIHVVAAGQFYPRNHRLAFSISDGGRGIDGSLKHAGIPYGNAADAINWAMTMNNTTRQGDIPGGLGLKLLCEFVGKNGGRLTIVSGSGYWCQNGSVVEKSVLRKRFPGTSVILEISTSDKNKYDLARAPRPEDIW</sequence>
<organism evidence="1 2">
    <name type="scientific">Mesorhizobium sangaii</name>
    <dbReference type="NCBI Taxonomy" id="505389"/>
    <lineage>
        <taxon>Bacteria</taxon>
        <taxon>Pseudomonadati</taxon>
        <taxon>Pseudomonadota</taxon>
        <taxon>Alphaproteobacteria</taxon>
        <taxon>Hyphomicrobiales</taxon>
        <taxon>Phyllobacteriaceae</taxon>
        <taxon>Mesorhizobium</taxon>
    </lineage>
</organism>
<keyword evidence="2" id="KW-1185">Reference proteome</keyword>
<dbReference type="Gene3D" id="3.30.565.10">
    <property type="entry name" value="Histidine kinase-like ATPase, C-terminal domain"/>
    <property type="match status" value="1"/>
</dbReference>
<dbReference type="SUPFAM" id="SSF55874">
    <property type="entry name" value="ATPase domain of HSP90 chaperone/DNA topoisomerase II/histidine kinase"/>
    <property type="match status" value="1"/>
</dbReference>
<dbReference type="SUPFAM" id="SSF52091">
    <property type="entry name" value="SpoIIaa-like"/>
    <property type="match status" value="1"/>
</dbReference>
<dbReference type="RefSeq" id="WP_184870862.1">
    <property type="nucleotide sequence ID" value="NZ_JACHEF010000001.1"/>
</dbReference>
<dbReference type="AlphaFoldDB" id="A0A841PCP9"/>
<dbReference type="InterPro" id="IPR036513">
    <property type="entry name" value="STAS_dom_sf"/>
</dbReference>
<dbReference type="EMBL" id="JACHEF010000001">
    <property type="protein sequence ID" value="MBB6407669.1"/>
    <property type="molecule type" value="Genomic_DNA"/>
</dbReference>
<gene>
    <name evidence="1" type="ORF">HNQ71_000313</name>
</gene>
<dbReference type="Proteomes" id="UP000556329">
    <property type="component" value="Unassembled WGS sequence"/>
</dbReference>